<evidence type="ECO:0000256" key="1">
    <source>
        <dbReference type="SAM" id="MobiDB-lite"/>
    </source>
</evidence>
<feature type="compositionally biased region" description="Polar residues" evidence="1">
    <location>
        <begin position="816"/>
        <end position="827"/>
    </location>
</feature>
<organism evidence="3">
    <name type="scientific">Melanopsichium pennsylvanicum 4</name>
    <dbReference type="NCBI Taxonomy" id="1398559"/>
    <lineage>
        <taxon>Eukaryota</taxon>
        <taxon>Fungi</taxon>
        <taxon>Dikarya</taxon>
        <taxon>Basidiomycota</taxon>
        <taxon>Ustilaginomycotina</taxon>
        <taxon>Ustilaginomycetes</taxon>
        <taxon>Ustilaginales</taxon>
        <taxon>Ustilaginaceae</taxon>
        <taxon>Melanopsichium</taxon>
    </lineage>
</organism>
<feature type="region of interest" description="Disordered" evidence="1">
    <location>
        <begin position="805"/>
        <end position="833"/>
    </location>
</feature>
<dbReference type="EMBL" id="HG529497">
    <property type="protein sequence ID" value="CDI51275.1"/>
    <property type="molecule type" value="Genomic_DNA"/>
</dbReference>
<evidence type="ECO:0000259" key="2">
    <source>
        <dbReference type="Pfam" id="PF08167"/>
    </source>
</evidence>
<accession>A0A077QQ39</accession>
<name>A0A077QQ39_9BASI</name>
<protein>
    <recommendedName>
        <fullName evidence="2">Pre-rRNA-processing protein RIX1 N-terminal domain-containing protein</fullName>
    </recommendedName>
</protein>
<reference evidence="3" key="1">
    <citation type="journal article" date="2014" name="Genome Biol. Evol.">
        <title>Gene Loss Rather Than Gene Gain Is Associated with a Host Jump from Monocots to Dicots in the Smut Fungus Melanopsichium pennsylvanicum.</title>
        <authorList>
            <person name="Sharma R."/>
            <person name="Mishra B."/>
            <person name="Runge F."/>
            <person name="Thines M."/>
        </authorList>
    </citation>
    <scope>NUCLEOTIDE SEQUENCE</scope>
    <source>
        <strain evidence="3">4</strain>
    </source>
</reference>
<feature type="compositionally biased region" description="Polar residues" evidence="1">
    <location>
        <begin position="500"/>
        <end position="509"/>
    </location>
</feature>
<evidence type="ECO:0000313" key="3">
    <source>
        <dbReference type="EMBL" id="CDI51275.1"/>
    </source>
</evidence>
<feature type="region of interest" description="Disordered" evidence="1">
    <location>
        <begin position="499"/>
        <end position="522"/>
    </location>
</feature>
<feature type="compositionally biased region" description="Acidic residues" evidence="1">
    <location>
        <begin position="934"/>
        <end position="959"/>
    </location>
</feature>
<sequence length="959" mass="101251">MSGISTNVAADFELPAPARCPSRIELLLNLISSSSSDSAQADDILTVMSQSGLLAQIPHDETQHKLTVRINSLISSQNPLGYRLAHLWIQQDPSVWNNHLVSDAATWATQIVNLVSAPEKLLTQREQSDRLLAAALQLAITHLFPEGIASKQEFYRQVVHPNMPKFAFGLIQLLESILAKQQEEGLGAYANHLHTILVFLNRLLHAHPAQFRPVSSRIHECITSLLYRDDFELVPLSIFNSAAAVLSSLHLTGSLASKGSEASGGLARTTQSQLWQATLLSQLHLASEAWRHATSSYLATDVSPLTGDAQDGGATYKHLQAYPKDPLAATNLAHQRLCLLLGSRGRCGLIKMHLRASTSRNVPIPAGKLIKLASDMLRLDLSSRFKPTAEAKVCSLQAAHLGAMHTRALALIAQLAITAPGTIPLQASRVLGDICRIAEAGISIAGKPLTSARLKLASLRTIAILVGRKGIALPLDPAGRITSRLARLSATQVAKAILQPAQQSTSDSGATAGDGRKPKKARLYESDTMFGNTIALKDRIHSLGVEELASTQAALEILVAVYPLLTTNLSPLHYDQLQVAIQTTLALVESLSDSISTYSTNIGNRSSGADAPTTADLLESAIEALAELCLDSTSSTLALVLPRAIPVLGRIANSPSGAGDQRVRYAAERALVVIHAARKGKFVPVAKGVGFGPRASDDFEAAPEGAKLAGASDVGRVIAATAEMLGQSLSNATTAVLGKMASETEYEQVNDTEDQARVDVEAILAESNELFNATSTEASTSCSSSTDLGLGLPTSSLCSPVEKRIFSPDPVKPTHRPTTPQIGNPGTSRPAVLSRHASPSFESAAAGARLTPSRMGHVSPRPSRPAALAMVESVSDAAVEKVVERVETPEIAKAVDEILSGETAASEDGMNGTGRLVKQTEVVVVASGGGGGGGDDDDDEDMPEIDMGDSDASGNEDQD</sequence>
<proteinExistence type="predicted"/>
<feature type="region of interest" description="Disordered" evidence="1">
    <location>
        <begin position="925"/>
        <end position="959"/>
    </location>
</feature>
<dbReference type="AlphaFoldDB" id="A0A077QQ39"/>
<feature type="domain" description="Pre-rRNA-processing protein RIX1 N-terminal" evidence="2">
    <location>
        <begin position="25"/>
        <end position="231"/>
    </location>
</feature>
<dbReference type="InterPro" id="IPR012583">
    <property type="entry name" value="RIX1_N"/>
</dbReference>
<dbReference type="Pfam" id="PF08167">
    <property type="entry name" value="RIX1"/>
    <property type="match status" value="1"/>
</dbReference>